<dbReference type="Proteomes" id="UP001303473">
    <property type="component" value="Unassembled WGS sequence"/>
</dbReference>
<gene>
    <name evidence="1" type="ORF">QBC46DRAFT_394518</name>
</gene>
<sequence length="286" mass="31637">MKSYFAAPNFDCGPAGPVALGSLLSDPFDPEESLNKQPVTISDKIHTTTLCNFEETLKKQRAFGGGIWFKFLEWMMGLDISGDIDTTKERIAKFDKLETRMFRPSDDYVKTSIAAPEVQKHLTSHGMKRPLYMITAVKIAYGASVTEMEGNSWKGKLSAGLDGSPSVTSAIHGSNENSRTTRFDSSTPFVFAYRLRQVRYREGILTHEPYRDGALYGVGNEGGKDDADAKEHKTGIIFLELDEDDVTADDVGMSPFEVRGEEEEENDDDEAGLCELIVPNTGNDHS</sequence>
<comment type="caution">
    <text evidence="1">The sequence shown here is derived from an EMBL/GenBank/DDBJ whole genome shotgun (WGS) entry which is preliminary data.</text>
</comment>
<reference evidence="2" key="1">
    <citation type="journal article" date="2023" name="Mol. Phylogenet. Evol.">
        <title>Genome-scale phylogeny and comparative genomics of the fungal order Sordariales.</title>
        <authorList>
            <person name="Hensen N."/>
            <person name="Bonometti L."/>
            <person name="Westerberg I."/>
            <person name="Brannstrom I.O."/>
            <person name="Guillou S."/>
            <person name="Cros-Aarteil S."/>
            <person name="Calhoun S."/>
            <person name="Haridas S."/>
            <person name="Kuo A."/>
            <person name="Mondo S."/>
            <person name="Pangilinan J."/>
            <person name="Riley R."/>
            <person name="LaButti K."/>
            <person name="Andreopoulos B."/>
            <person name="Lipzen A."/>
            <person name="Chen C."/>
            <person name="Yan M."/>
            <person name="Daum C."/>
            <person name="Ng V."/>
            <person name="Clum A."/>
            <person name="Steindorff A."/>
            <person name="Ohm R.A."/>
            <person name="Martin F."/>
            <person name="Silar P."/>
            <person name="Natvig D.O."/>
            <person name="Lalanne C."/>
            <person name="Gautier V."/>
            <person name="Ament-Velasquez S.L."/>
            <person name="Kruys A."/>
            <person name="Hutchinson M.I."/>
            <person name="Powell A.J."/>
            <person name="Barry K."/>
            <person name="Miller A.N."/>
            <person name="Grigoriev I.V."/>
            <person name="Debuchy R."/>
            <person name="Gladieux P."/>
            <person name="Hiltunen Thoren M."/>
            <person name="Johannesson H."/>
        </authorList>
    </citation>
    <scope>NUCLEOTIDE SEQUENCE [LARGE SCALE GENOMIC DNA]</scope>
    <source>
        <strain evidence="2">CBS 340.73</strain>
    </source>
</reference>
<name>A0AAN6N074_9PEZI</name>
<evidence type="ECO:0000313" key="1">
    <source>
        <dbReference type="EMBL" id="KAK3936624.1"/>
    </source>
</evidence>
<dbReference type="AlphaFoldDB" id="A0AAN6N074"/>
<protein>
    <submittedName>
        <fullName evidence="1">Uncharacterized protein</fullName>
    </submittedName>
</protein>
<accession>A0AAN6N074</accession>
<organism evidence="1 2">
    <name type="scientific">Diplogelasinospora grovesii</name>
    <dbReference type="NCBI Taxonomy" id="303347"/>
    <lineage>
        <taxon>Eukaryota</taxon>
        <taxon>Fungi</taxon>
        <taxon>Dikarya</taxon>
        <taxon>Ascomycota</taxon>
        <taxon>Pezizomycotina</taxon>
        <taxon>Sordariomycetes</taxon>
        <taxon>Sordariomycetidae</taxon>
        <taxon>Sordariales</taxon>
        <taxon>Diplogelasinosporaceae</taxon>
        <taxon>Diplogelasinospora</taxon>
    </lineage>
</organism>
<evidence type="ECO:0000313" key="2">
    <source>
        <dbReference type="Proteomes" id="UP001303473"/>
    </source>
</evidence>
<proteinExistence type="predicted"/>
<keyword evidence="2" id="KW-1185">Reference proteome</keyword>
<dbReference type="EMBL" id="MU853877">
    <property type="protein sequence ID" value="KAK3936624.1"/>
    <property type="molecule type" value="Genomic_DNA"/>
</dbReference>